<reference evidence="2 3" key="1">
    <citation type="submission" date="2023-01" db="EMBL/GenBank/DDBJ databases">
        <title>Analysis of 21 Apiospora genomes using comparative genomics revels a genus with tremendous synthesis potential of carbohydrate active enzymes and secondary metabolites.</title>
        <authorList>
            <person name="Sorensen T."/>
        </authorList>
    </citation>
    <scope>NUCLEOTIDE SEQUENCE [LARGE SCALE GENOMIC DNA]</scope>
    <source>
        <strain evidence="2 3">CBS 135458</strain>
    </source>
</reference>
<evidence type="ECO:0000313" key="2">
    <source>
        <dbReference type="EMBL" id="KAK8073339.1"/>
    </source>
</evidence>
<feature type="compositionally biased region" description="Basic and acidic residues" evidence="1">
    <location>
        <begin position="110"/>
        <end position="123"/>
    </location>
</feature>
<dbReference type="CDD" id="cd14688">
    <property type="entry name" value="bZIP_YAP"/>
    <property type="match status" value="1"/>
</dbReference>
<dbReference type="RefSeq" id="XP_066717814.1">
    <property type="nucleotide sequence ID" value="XM_066855647.1"/>
</dbReference>
<evidence type="ECO:0000313" key="3">
    <source>
        <dbReference type="Proteomes" id="UP001480595"/>
    </source>
</evidence>
<gene>
    <name evidence="2" type="ORF">PG994_004238</name>
</gene>
<feature type="region of interest" description="Disordered" evidence="1">
    <location>
        <begin position="60"/>
        <end position="90"/>
    </location>
</feature>
<comment type="caution">
    <text evidence="2">The sequence shown here is derived from an EMBL/GenBank/DDBJ whole genome shotgun (WGS) entry which is preliminary data.</text>
</comment>
<keyword evidence="3" id="KW-1185">Reference proteome</keyword>
<sequence length="325" mass="35883">MVYVVQLTEHEHIKCQRPPTVFEGPQVALLSSLRTNSDFRPVMDKEEDYRNVQDPKERRRIQNRVNQRRNREKTKRTRKEQVTEQATETATGLASVPVNIADSVTVAPMAHDDDLRPPKRPCYERPGTTGPPPSAPFGQTNFLDIEQTRAAYRELPFGSVDQPSAPGHLTDAMTGSYEQGGTAPAVSAVPASAGNPPHIVTRAGDGLSTPSFLHSATWTESDQFGFPGGVSAGSLDVHTMEPWPILSTMPAYEDANQLAADPEELTYWLKEFDPVEVEKDAELRVPEEWKMAQAQTRGSPNDGDGAGCHMPASDAALRRCFERIY</sequence>
<proteinExistence type="predicted"/>
<dbReference type="GeneID" id="92088710"/>
<protein>
    <recommendedName>
        <fullName evidence="4">BZIP domain-containing protein</fullName>
    </recommendedName>
</protein>
<evidence type="ECO:0000256" key="1">
    <source>
        <dbReference type="SAM" id="MobiDB-lite"/>
    </source>
</evidence>
<feature type="compositionally biased region" description="Basic residues" evidence="1">
    <location>
        <begin position="60"/>
        <end position="78"/>
    </location>
</feature>
<feature type="region of interest" description="Disordered" evidence="1">
    <location>
        <begin position="110"/>
        <end position="139"/>
    </location>
</feature>
<evidence type="ECO:0008006" key="4">
    <source>
        <dbReference type="Google" id="ProtNLM"/>
    </source>
</evidence>
<organism evidence="2 3">
    <name type="scientific">Apiospora phragmitis</name>
    <dbReference type="NCBI Taxonomy" id="2905665"/>
    <lineage>
        <taxon>Eukaryota</taxon>
        <taxon>Fungi</taxon>
        <taxon>Dikarya</taxon>
        <taxon>Ascomycota</taxon>
        <taxon>Pezizomycotina</taxon>
        <taxon>Sordariomycetes</taxon>
        <taxon>Xylariomycetidae</taxon>
        <taxon>Amphisphaeriales</taxon>
        <taxon>Apiosporaceae</taxon>
        <taxon>Apiospora</taxon>
    </lineage>
</organism>
<dbReference type="EMBL" id="JAQQWL010000005">
    <property type="protein sequence ID" value="KAK8073339.1"/>
    <property type="molecule type" value="Genomic_DNA"/>
</dbReference>
<dbReference type="Proteomes" id="UP001480595">
    <property type="component" value="Unassembled WGS sequence"/>
</dbReference>
<accession>A0ABR1VTW5</accession>
<name>A0ABR1VTW5_9PEZI</name>